<name>A0A7M2H403_9BURK</name>
<evidence type="ECO:0000313" key="2">
    <source>
        <dbReference type="Proteomes" id="UP000397656"/>
    </source>
</evidence>
<proteinExistence type="predicted"/>
<dbReference type="EMBL" id="CP062804">
    <property type="protein sequence ID" value="QOT79643.1"/>
    <property type="molecule type" value="Genomic_DNA"/>
</dbReference>
<dbReference type="AlphaFoldDB" id="A0A7M2H403"/>
<accession>A0A7M2H403</accession>
<evidence type="ECO:0000313" key="1">
    <source>
        <dbReference type="EMBL" id="QOT79643.1"/>
    </source>
</evidence>
<dbReference type="GeneID" id="98405921"/>
<dbReference type="Proteomes" id="UP000397656">
    <property type="component" value="Chromosome 2"/>
</dbReference>
<dbReference type="RefSeq" id="WP_170301918.1">
    <property type="nucleotide sequence ID" value="NZ_CP062804.1"/>
</dbReference>
<sequence length="65" mass="6960">MLITIGCTEAVTLALTAVAKRGETLARDELGGKPACCSTRRWSKASALRLAMFFLRAKDSVIAFA</sequence>
<protein>
    <submittedName>
        <fullName evidence="1">Uncharacterized protein</fullName>
    </submittedName>
</protein>
<gene>
    <name evidence="1" type="ORF">F7R26_033685</name>
</gene>
<organism evidence="1 2">
    <name type="scientific">Cupriavidus basilensis</name>
    <dbReference type="NCBI Taxonomy" id="68895"/>
    <lineage>
        <taxon>Bacteria</taxon>
        <taxon>Pseudomonadati</taxon>
        <taxon>Pseudomonadota</taxon>
        <taxon>Betaproteobacteria</taxon>
        <taxon>Burkholderiales</taxon>
        <taxon>Burkholderiaceae</taxon>
        <taxon>Cupriavidus</taxon>
    </lineage>
</organism>
<reference evidence="1 2" key="1">
    <citation type="submission" date="2020-10" db="EMBL/GenBank/DDBJ databases">
        <title>Complete genome sequence of Cupriavidus basilensis CCUG 49340T.</title>
        <authorList>
            <person name="Salva-Serra F."/>
            <person name="Donoso R.A."/>
            <person name="Cho K.H."/>
            <person name="Yoo J.A."/>
            <person name="Lee K."/>
            <person name="Yoon S.-H."/>
            <person name="Perez-Pantoja D."/>
            <person name="Moore E.R.B."/>
        </authorList>
    </citation>
    <scope>NUCLEOTIDE SEQUENCE [LARGE SCALE GENOMIC DNA]</scope>
    <source>
        <strain evidence="2">CCUG 49340</strain>
    </source>
</reference>